<keyword evidence="2 7" id="KW-0396">Initiation factor</keyword>
<organism evidence="9">
    <name type="scientific">Drosophila grimshawi</name>
    <name type="common">Hawaiian fruit fly</name>
    <name type="synonym">Idiomyia grimshawi</name>
    <dbReference type="NCBI Taxonomy" id="7222"/>
    <lineage>
        <taxon>Eukaryota</taxon>
        <taxon>Metazoa</taxon>
        <taxon>Ecdysozoa</taxon>
        <taxon>Arthropoda</taxon>
        <taxon>Hexapoda</taxon>
        <taxon>Insecta</taxon>
        <taxon>Pterygota</taxon>
        <taxon>Neoptera</taxon>
        <taxon>Endopterygota</taxon>
        <taxon>Diptera</taxon>
        <taxon>Brachycera</taxon>
        <taxon>Muscomorpha</taxon>
        <taxon>Ephydroidea</taxon>
        <taxon>Drosophilidae</taxon>
        <taxon>Drosophila</taxon>
        <taxon>Hawaiian Drosophila</taxon>
    </lineage>
</organism>
<dbReference type="STRING" id="7222.B4JMH0"/>
<evidence type="ECO:0000256" key="4">
    <source>
        <dbReference type="ARBA" id="ARBA00022884"/>
    </source>
</evidence>
<dbReference type="PROSITE" id="PS00813">
    <property type="entry name" value="IF4E"/>
    <property type="match status" value="1"/>
</dbReference>
<evidence type="ECO:0000256" key="3">
    <source>
        <dbReference type="ARBA" id="ARBA00022845"/>
    </source>
</evidence>
<evidence type="ECO:0000256" key="2">
    <source>
        <dbReference type="ARBA" id="ARBA00022540"/>
    </source>
</evidence>
<evidence type="ECO:0000313" key="8">
    <source>
        <dbReference type="EMBL" id="EDV91913.1"/>
    </source>
</evidence>
<dbReference type="Proteomes" id="UP000001070">
    <property type="component" value="Unassembled WGS sequence"/>
</dbReference>
<dbReference type="Gene3D" id="3.30.760.10">
    <property type="entry name" value="RNA Cap, Translation Initiation Factor Eif4e"/>
    <property type="match status" value="1"/>
</dbReference>
<dbReference type="GO" id="GO:0000340">
    <property type="term" value="F:RNA 7-methylguanosine cap binding"/>
    <property type="evidence" value="ECO:0007669"/>
    <property type="project" value="UniProtKB-ARBA"/>
</dbReference>
<dbReference type="SUPFAM" id="SSF55418">
    <property type="entry name" value="eIF4e-like"/>
    <property type="match status" value="1"/>
</dbReference>
<dbReference type="HOGENOM" id="CLU_043552_1_0_1"/>
<dbReference type="InterPro" id="IPR019770">
    <property type="entry name" value="TIF_eIF_4E_CS"/>
</dbReference>
<sequence length="222" mass="25577">MVPTMTENLAADKESAVALAEAGVTNKFGLMPYDYNSVAPLFKHPSQNIWKLWYFYYDRTKAWPDMQNEITSVATVEDFWEVYNHIKLPSEIKLGCDYSLFKSNIRPMWEDAANKYGGRWVLTLHKERTDDLDILWENVMLCLIGEVFDYMDEICGAVVSIRGQTNKISIWTSNGYNKDTVLAIGHKILQTLCLGQKNMMHYQLHKHSMAKHGSHILATYTL</sequence>
<dbReference type="OMA" id="GNAWETE"/>
<keyword evidence="3" id="KW-0810">Translation regulation</keyword>
<protein>
    <recommendedName>
        <fullName evidence="6">eIF-4F 25 kDa subunit</fullName>
    </recommendedName>
</protein>
<dbReference type="InterPro" id="IPR001040">
    <property type="entry name" value="TIF_eIF_4E"/>
</dbReference>
<keyword evidence="4 7" id="KW-0694">RNA-binding</keyword>
<accession>B4JMH0</accession>
<dbReference type="PANTHER" id="PTHR11960:SF8">
    <property type="entry name" value="EUKARYOTIC TRANSLATION INITIATION FACTOR 4E1-RELATED"/>
    <property type="match status" value="1"/>
</dbReference>
<reference evidence="8 9" key="1">
    <citation type="journal article" date="2007" name="Nature">
        <title>Evolution of genes and genomes on the Drosophila phylogeny.</title>
        <authorList>
            <consortium name="Drosophila 12 Genomes Consortium"/>
            <person name="Clark A.G."/>
            <person name="Eisen M.B."/>
            <person name="Smith D.R."/>
            <person name="Bergman C.M."/>
            <person name="Oliver B."/>
            <person name="Markow T.A."/>
            <person name="Kaufman T.C."/>
            <person name="Kellis M."/>
            <person name="Gelbart W."/>
            <person name="Iyer V.N."/>
            <person name="Pollard D.A."/>
            <person name="Sackton T.B."/>
            <person name="Larracuente A.M."/>
            <person name="Singh N.D."/>
            <person name="Abad J.P."/>
            <person name="Abt D.N."/>
            <person name="Adryan B."/>
            <person name="Aguade M."/>
            <person name="Akashi H."/>
            <person name="Anderson W.W."/>
            <person name="Aquadro C.F."/>
            <person name="Ardell D.H."/>
            <person name="Arguello R."/>
            <person name="Artieri C.G."/>
            <person name="Barbash D.A."/>
            <person name="Barker D."/>
            <person name="Barsanti P."/>
            <person name="Batterham P."/>
            <person name="Batzoglou S."/>
            <person name="Begun D."/>
            <person name="Bhutkar A."/>
            <person name="Blanco E."/>
            <person name="Bosak S.A."/>
            <person name="Bradley R.K."/>
            <person name="Brand A.D."/>
            <person name="Brent M.R."/>
            <person name="Brooks A.N."/>
            <person name="Brown R.H."/>
            <person name="Butlin R.K."/>
            <person name="Caggese C."/>
            <person name="Calvi B.R."/>
            <person name="Bernardo de Carvalho A."/>
            <person name="Caspi A."/>
            <person name="Castrezana S."/>
            <person name="Celniker S.E."/>
            <person name="Chang J.L."/>
            <person name="Chapple C."/>
            <person name="Chatterji S."/>
            <person name="Chinwalla A."/>
            <person name="Civetta A."/>
            <person name="Clifton S.W."/>
            <person name="Comeron J.M."/>
            <person name="Costello J.C."/>
            <person name="Coyne J.A."/>
            <person name="Daub J."/>
            <person name="David R.G."/>
            <person name="Delcher A.L."/>
            <person name="Delehaunty K."/>
            <person name="Do C.B."/>
            <person name="Ebling H."/>
            <person name="Edwards K."/>
            <person name="Eickbush T."/>
            <person name="Evans J.D."/>
            <person name="Filipski A."/>
            <person name="Findeiss S."/>
            <person name="Freyhult E."/>
            <person name="Fulton L."/>
            <person name="Fulton R."/>
            <person name="Garcia A.C."/>
            <person name="Gardiner A."/>
            <person name="Garfield D.A."/>
            <person name="Garvin B.E."/>
            <person name="Gibson G."/>
            <person name="Gilbert D."/>
            <person name="Gnerre S."/>
            <person name="Godfrey J."/>
            <person name="Good R."/>
            <person name="Gotea V."/>
            <person name="Gravely B."/>
            <person name="Greenberg A.J."/>
            <person name="Griffiths-Jones S."/>
            <person name="Gross S."/>
            <person name="Guigo R."/>
            <person name="Gustafson E.A."/>
            <person name="Haerty W."/>
            <person name="Hahn M.W."/>
            <person name="Halligan D.L."/>
            <person name="Halpern A.L."/>
            <person name="Halter G.M."/>
            <person name="Han M.V."/>
            <person name="Heger A."/>
            <person name="Hillier L."/>
            <person name="Hinrichs A.S."/>
            <person name="Holmes I."/>
            <person name="Hoskins R.A."/>
            <person name="Hubisz M.J."/>
            <person name="Hultmark D."/>
            <person name="Huntley M.A."/>
            <person name="Jaffe D.B."/>
            <person name="Jagadeeshan S."/>
            <person name="Jeck W.R."/>
            <person name="Johnson J."/>
            <person name="Jones C.D."/>
            <person name="Jordan W.C."/>
            <person name="Karpen G.H."/>
            <person name="Kataoka E."/>
            <person name="Keightley P.D."/>
            <person name="Kheradpour P."/>
            <person name="Kirkness E.F."/>
            <person name="Koerich L.B."/>
            <person name="Kristiansen K."/>
            <person name="Kudrna D."/>
            <person name="Kulathinal R.J."/>
            <person name="Kumar S."/>
            <person name="Kwok R."/>
            <person name="Lander E."/>
            <person name="Langley C.H."/>
            <person name="Lapoint R."/>
            <person name="Lazzaro B.P."/>
            <person name="Lee S.J."/>
            <person name="Levesque L."/>
            <person name="Li R."/>
            <person name="Lin C.F."/>
            <person name="Lin M.F."/>
            <person name="Lindblad-Toh K."/>
            <person name="Llopart A."/>
            <person name="Long M."/>
            <person name="Low L."/>
            <person name="Lozovsky E."/>
            <person name="Lu J."/>
            <person name="Luo M."/>
            <person name="Machado C.A."/>
            <person name="Makalowski W."/>
            <person name="Marzo M."/>
            <person name="Matsuda M."/>
            <person name="Matzkin L."/>
            <person name="McAllister B."/>
            <person name="McBride C.S."/>
            <person name="McKernan B."/>
            <person name="McKernan K."/>
            <person name="Mendez-Lago M."/>
            <person name="Minx P."/>
            <person name="Mollenhauer M.U."/>
            <person name="Montooth K."/>
            <person name="Mount S.M."/>
            <person name="Mu X."/>
            <person name="Myers E."/>
            <person name="Negre B."/>
            <person name="Newfeld S."/>
            <person name="Nielsen R."/>
            <person name="Noor M.A."/>
            <person name="O'Grady P."/>
            <person name="Pachter L."/>
            <person name="Papaceit M."/>
            <person name="Parisi M.J."/>
            <person name="Parisi M."/>
            <person name="Parts L."/>
            <person name="Pedersen J.S."/>
            <person name="Pesole G."/>
            <person name="Phillippy A.M."/>
            <person name="Ponting C.P."/>
            <person name="Pop M."/>
            <person name="Porcelli D."/>
            <person name="Powell J.R."/>
            <person name="Prohaska S."/>
            <person name="Pruitt K."/>
            <person name="Puig M."/>
            <person name="Quesneville H."/>
            <person name="Ram K.R."/>
            <person name="Rand D."/>
            <person name="Rasmussen M.D."/>
            <person name="Reed L.K."/>
            <person name="Reenan R."/>
            <person name="Reily A."/>
            <person name="Remington K.A."/>
            <person name="Rieger T.T."/>
            <person name="Ritchie M.G."/>
            <person name="Robin C."/>
            <person name="Rogers Y.H."/>
            <person name="Rohde C."/>
            <person name="Rozas J."/>
            <person name="Rubenfield M.J."/>
            <person name="Ruiz A."/>
            <person name="Russo S."/>
            <person name="Salzberg S.L."/>
            <person name="Sanchez-Gracia A."/>
            <person name="Saranga D.J."/>
            <person name="Sato H."/>
            <person name="Schaeffer S.W."/>
            <person name="Schatz M.C."/>
            <person name="Schlenke T."/>
            <person name="Schwartz R."/>
            <person name="Segarra C."/>
            <person name="Singh R.S."/>
            <person name="Sirot L."/>
            <person name="Sirota M."/>
            <person name="Sisneros N.B."/>
            <person name="Smith C.D."/>
            <person name="Smith T.F."/>
            <person name="Spieth J."/>
            <person name="Stage D.E."/>
            <person name="Stark A."/>
            <person name="Stephan W."/>
            <person name="Strausberg R.L."/>
            <person name="Strempel S."/>
            <person name="Sturgill D."/>
            <person name="Sutton G."/>
            <person name="Sutton G.G."/>
            <person name="Tao W."/>
            <person name="Teichmann S."/>
            <person name="Tobari Y.N."/>
            <person name="Tomimura Y."/>
            <person name="Tsolas J.M."/>
            <person name="Valente V.L."/>
            <person name="Venter E."/>
            <person name="Venter J.C."/>
            <person name="Vicario S."/>
            <person name="Vieira F.G."/>
            <person name="Vilella A.J."/>
            <person name="Villasante A."/>
            <person name="Walenz B."/>
            <person name="Wang J."/>
            <person name="Wasserman M."/>
            <person name="Watts T."/>
            <person name="Wilson D."/>
            <person name="Wilson R.K."/>
            <person name="Wing R.A."/>
            <person name="Wolfner M.F."/>
            <person name="Wong A."/>
            <person name="Wong G.K."/>
            <person name="Wu C.I."/>
            <person name="Wu G."/>
            <person name="Yamamoto D."/>
            <person name="Yang H.P."/>
            <person name="Yang S.P."/>
            <person name="Yorke J.A."/>
            <person name="Yoshida K."/>
            <person name="Zdobnov E."/>
            <person name="Zhang P."/>
            <person name="Zhang Y."/>
            <person name="Zimin A.V."/>
            <person name="Baldwin J."/>
            <person name="Abdouelleil A."/>
            <person name="Abdulkadir J."/>
            <person name="Abebe A."/>
            <person name="Abera B."/>
            <person name="Abreu J."/>
            <person name="Acer S.C."/>
            <person name="Aftuck L."/>
            <person name="Alexander A."/>
            <person name="An P."/>
            <person name="Anderson E."/>
            <person name="Anderson S."/>
            <person name="Arachi H."/>
            <person name="Azer M."/>
            <person name="Bachantsang P."/>
            <person name="Barry A."/>
            <person name="Bayul T."/>
            <person name="Berlin A."/>
            <person name="Bessette D."/>
            <person name="Bloom T."/>
            <person name="Blye J."/>
            <person name="Boguslavskiy L."/>
            <person name="Bonnet C."/>
            <person name="Boukhgalter B."/>
            <person name="Bourzgui I."/>
            <person name="Brown A."/>
            <person name="Cahill P."/>
            <person name="Channer S."/>
            <person name="Cheshatsang Y."/>
            <person name="Chuda L."/>
            <person name="Citroen M."/>
            <person name="Collymore A."/>
            <person name="Cooke P."/>
            <person name="Costello M."/>
            <person name="D'Aco K."/>
            <person name="Daza R."/>
            <person name="De Haan G."/>
            <person name="DeGray S."/>
            <person name="DeMaso C."/>
            <person name="Dhargay N."/>
            <person name="Dooley K."/>
            <person name="Dooley E."/>
            <person name="Doricent M."/>
            <person name="Dorje P."/>
            <person name="Dorjee K."/>
            <person name="Dupes A."/>
            <person name="Elong R."/>
            <person name="Falk J."/>
            <person name="Farina A."/>
            <person name="Faro S."/>
            <person name="Ferguson D."/>
            <person name="Fisher S."/>
            <person name="Foley C.D."/>
            <person name="Franke A."/>
            <person name="Friedrich D."/>
            <person name="Gadbois L."/>
            <person name="Gearin G."/>
            <person name="Gearin C.R."/>
            <person name="Giannoukos G."/>
            <person name="Goode T."/>
            <person name="Graham J."/>
            <person name="Grandbois E."/>
            <person name="Grewal S."/>
            <person name="Gyaltsen K."/>
            <person name="Hafez N."/>
            <person name="Hagos B."/>
            <person name="Hall J."/>
            <person name="Henson C."/>
            <person name="Hollinger A."/>
            <person name="Honan T."/>
            <person name="Huard M.D."/>
            <person name="Hughes L."/>
            <person name="Hurhula B."/>
            <person name="Husby M.E."/>
            <person name="Kamat A."/>
            <person name="Kanga B."/>
            <person name="Kashin S."/>
            <person name="Khazanovich D."/>
            <person name="Kisner P."/>
            <person name="Lance K."/>
            <person name="Lara M."/>
            <person name="Lee W."/>
            <person name="Lennon N."/>
            <person name="Letendre F."/>
            <person name="LeVine R."/>
            <person name="Lipovsky A."/>
            <person name="Liu X."/>
            <person name="Liu J."/>
            <person name="Liu S."/>
            <person name="Lokyitsang T."/>
            <person name="Lokyitsang Y."/>
            <person name="Lubonja R."/>
            <person name="Lui A."/>
            <person name="MacDonald P."/>
            <person name="Magnisalis V."/>
            <person name="Maru K."/>
            <person name="Matthews C."/>
            <person name="McCusker W."/>
            <person name="McDonough S."/>
            <person name="Mehta T."/>
            <person name="Meldrim J."/>
            <person name="Meneus L."/>
            <person name="Mihai O."/>
            <person name="Mihalev A."/>
            <person name="Mihova T."/>
            <person name="Mittelman R."/>
            <person name="Mlenga V."/>
            <person name="Montmayeur A."/>
            <person name="Mulrain L."/>
            <person name="Navidi A."/>
            <person name="Naylor J."/>
            <person name="Negash T."/>
            <person name="Nguyen T."/>
            <person name="Nguyen N."/>
            <person name="Nicol R."/>
            <person name="Norbu C."/>
            <person name="Norbu N."/>
            <person name="Novod N."/>
            <person name="O'Neill B."/>
            <person name="Osman S."/>
            <person name="Markiewicz E."/>
            <person name="Oyono O.L."/>
            <person name="Patti C."/>
            <person name="Phunkhang P."/>
            <person name="Pierre F."/>
            <person name="Priest M."/>
            <person name="Raghuraman S."/>
            <person name="Rege F."/>
            <person name="Reyes R."/>
            <person name="Rise C."/>
            <person name="Rogov P."/>
            <person name="Ross K."/>
            <person name="Ryan E."/>
            <person name="Settipalli S."/>
            <person name="Shea T."/>
            <person name="Sherpa N."/>
            <person name="Shi L."/>
            <person name="Shih D."/>
            <person name="Sparrow T."/>
            <person name="Spaulding J."/>
            <person name="Stalker J."/>
            <person name="Stange-Thomann N."/>
            <person name="Stavropoulos S."/>
            <person name="Stone C."/>
            <person name="Strader C."/>
            <person name="Tesfaye S."/>
            <person name="Thomson T."/>
            <person name="Thoulutsang Y."/>
            <person name="Thoulutsang D."/>
            <person name="Topham K."/>
            <person name="Topping I."/>
            <person name="Tsamla T."/>
            <person name="Vassiliev H."/>
            <person name="Vo A."/>
            <person name="Wangchuk T."/>
            <person name="Wangdi T."/>
            <person name="Weiand M."/>
            <person name="Wilkinson J."/>
            <person name="Wilson A."/>
            <person name="Yadav S."/>
            <person name="Young G."/>
            <person name="Yu Q."/>
            <person name="Zembek L."/>
            <person name="Zhong D."/>
            <person name="Zimmer A."/>
            <person name="Zwirko Z."/>
            <person name="Jaffe D.B."/>
            <person name="Alvarez P."/>
            <person name="Brockman W."/>
            <person name="Butler J."/>
            <person name="Chin C."/>
            <person name="Gnerre S."/>
            <person name="Grabherr M."/>
            <person name="Kleber M."/>
            <person name="Mauceli E."/>
            <person name="MacCallum I."/>
        </authorList>
    </citation>
    <scope>NUCLEOTIDE SEQUENCE [LARGE SCALE GENOMIC DNA]</scope>
    <source>
        <strain evidence="9">Tucson 15287-2541.00</strain>
    </source>
</reference>
<dbReference type="Pfam" id="PF01652">
    <property type="entry name" value="IF4E"/>
    <property type="match status" value="1"/>
</dbReference>
<dbReference type="InterPro" id="IPR023398">
    <property type="entry name" value="TIF_eIF4e-like"/>
</dbReference>
<dbReference type="PhylomeDB" id="B4JMH0"/>
<evidence type="ECO:0000313" key="9">
    <source>
        <dbReference type="Proteomes" id="UP000001070"/>
    </source>
</evidence>
<dbReference type="GO" id="GO:0003743">
    <property type="term" value="F:translation initiation factor activity"/>
    <property type="evidence" value="ECO:0007669"/>
    <property type="project" value="UniProtKB-KW"/>
</dbReference>
<dbReference type="eggNOG" id="KOG1670">
    <property type="taxonomic scope" value="Eukaryota"/>
</dbReference>
<proteinExistence type="inferred from homology"/>
<comment type="similarity">
    <text evidence="1 7">Belongs to the eukaryotic initiation factor 4E family.</text>
</comment>
<keyword evidence="9" id="KW-1185">Reference proteome</keyword>
<name>B4JMH0_DROGR</name>
<evidence type="ECO:0000256" key="1">
    <source>
        <dbReference type="ARBA" id="ARBA00009860"/>
    </source>
</evidence>
<dbReference type="InParanoid" id="B4JMH0"/>
<dbReference type="AlphaFoldDB" id="B4JMH0"/>
<evidence type="ECO:0000256" key="7">
    <source>
        <dbReference type="RuleBase" id="RU004374"/>
    </source>
</evidence>
<evidence type="ECO:0000256" key="5">
    <source>
        <dbReference type="ARBA" id="ARBA00022917"/>
    </source>
</evidence>
<gene>
    <name evidence="8" type="primary">Dgri\GH24331</name>
    <name evidence="8" type="ORF">Dgri_GH24331</name>
</gene>
<dbReference type="SMR" id="B4JMH0"/>
<keyword evidence="5 7" id="KW-0648">Protein biosynthesis</keyword>
<dbReference type="EMBL" id="CH916371">
    <property type="protein sequence ID" value="EDV91913.1"/>
    <property type="molecule type" value="Genomic_DNA"/>
</dbReference>
<dbReference type="PANTHER" id="PTHR11960">
    <property type="entry name" value="EUKARYOTIC TRANSLATION INITIATION FACTOR 4E RELATED"/>
    <property type="match status" value="1"/>
</dbReference>
<evidence type="ECO:0000256" key="6">
    <source>
        <dbReference type="ARBA" id="ARBA00032656"/>
    </source>
</evidence>
<dbReference type="GO" id="GO:0016281">
    <property type="term" value="C:eukaryotic translation initiation factor 4F complex"/>
    <property type="evidence" value="ECO:0007669"/>
    <property type="project" value="TreeGrafter"/>
</dbReference>
<dbReference type="OrthoDB" id="590761at2759"/>
<dbReference type="GO" id="GO:0006417">
    <property type="term" value="P:regulation of translation"/>
    <property type="evidence" value="ECO:0007669"/>
    <property type="project" value="UniProtKB-KW"/>
</dbReference>